<evidence type="ECO:0000313" key="1">
    <source>
        <dbReference type="EMBL" id="RIA83659.1"/>
    </source>
</evidence>
<gene>
    <name evidence="1" type="ORF">C1645_833474</name>
</gene>
<dbReference type="STRING" id="658196.A0A397SFL8"/>
<reference evidence="1 2" key="1">
    <citation type="submission" date="2018-06" db="EMBL/GenBank/DDBJ databases">
        <title>Comparative genomics reveals the genomic features of Rhizophagus irregularis, R. cerebriforme, R. diaphanum and Gigaspora rosea, and their symbiotic lifestyle signature.</title>
        <authorList>
            <person name="Morin E."/>
            <person name="San Clemente H."/>
            <person name="Chen E.C.H."/>
            <person name="De La Providencia I."/>
            <person name="Hainaut M."/>
            <person name="Kuo A."/>
            <person name="Kohler A."/>
            <person name="Murat C."/>
            <person name="Tang N."/>
            <person name="Roy S."/>
            <person name="Loubradou J."/>
            <person name="Henrissat B."/>
            <person name="Grigoriev I.V."/>
            <person name="Corradi N."/>
            <person name="Roux C."/>
            <person name="Martin F.M."/>
        </authorList>
    </citation>
    <scope>NUCLEOTIDE SEQUENCE [LARGE SCALE GENOMIC DNA]</scope>
    <source>
        <strain evidence="1 2">DAOM 227022</strain>
    </source>
</reference>
<dbReference type="AlphaFoldDB" id="A0A397SFL8"/>
<sequence>MAHFFVSINEGQKIIIGQQIIKVVKNTHTFNEIYEAVTEGVFGESDVKYIDPHHDTLAARSLYLSCIFKELNLYQHNKYYNKFYHARHRKKEPLKRKKLEQLAKSLELSINQPWTTNIVKRYAEYLQRVNNEINAYHISNILVQNLHQDLQVYTIEGSLKINNKYQELSDFLLDKNNYEFFDFEEYISSNPIQKYHYIKNLQLKFPITIYWYHQDNYLENLPKYFTCQMRKNVLNKYSIIKKVISTMLRTLYYDLTSDASATSNSICKEIEDQLRIMITFEDSSIIVDLQTNNGFKEKEFDTFWNKIEAYFNEYLREFAILHRNHTCFIAADNKHKVPIGEGVATSTGVCNKKSMISTNAVLMHSFYDGKVFVSYKDILFQPSNAIKHATEFYNAIQSHYGPIDIPPILCLYTDGGLNHRTTFGSMQISLFYLFFHSDFDMFITLQTASYHSWANLVETNSKSCKKNPDFKNELKECIRNVQNLLCTRTEQLVLHDIPFETKNPTDEETIKEFFEIKKCNNIDCNVCNIIRLPQNIFESISFLLDPIPAQFDNDHYANFKNVYDTETTE</sequence>
<protein>
    <submittedName>
        <fullName evidence="1">Uncharacterized protein</fullName>
    </submittedName>
</protein>
<proteinExistence type="predicted"/>
<dbReference type="OrthoDB" id="2371840at2759"/>
<accession>A0A397SFL8</accession>
<name>A0A397SFL8_9GLOM</name>
<comment type="caution">
    <text evidence="1">The sequence shown here is derived from an EMBL/GenBank/DDBJ whole genome shotgun (WGS) entry which is preliminary data.</text>
</comment>
<organism evidence="1 2">
    <name type="scientific">Glomus cerebriforme</name>
    <dbReference type="NCBI Taxonomy" id="658196"/>
    <lineage>
        <taxon>Eukaryota</taxon>
        <taxon>Fungi</taxon>
        <taxon>Fungi incertae sedis</taxon>
        <taxon>Mucoromycota</taxon>
        <taxon>Glomeromycotina</taxon>
        <taxon>Glomeromycetes</taxon>
        <taxon>Glomerales</taxon>
        <taxon>Glomeraceae</taxon>
        <taxon>Glomus</taxon>
    </lineage>
</organism>
<dbReference type="EMBL" id="QKYT01000552">
    <property type="protein sequence ID" value="RIA83659.1"/>
    <property type="molecule type" value="Genomic_DNA"/>
</dbReference>
<dbReference type="Proteomes" id="UP000265703">
    <property type="component" value="Unassembled WGS sequence"/>
</dbReference>
<keyword evidence="2" id="KW-1185">Reference proteome</keyword>
<evidence type="ECO:0000313" key="2">
    <source>
        <dbReference type="Proteomes" id="UP000265703"/>
    </source>
</evidence>